<dbReference type="Pfam" id="PF02843">
    <property type="entry name" value="GARS_C"/>
    <property type="match status" value="1"/>
</dbReference>
<dbReference type="SUPFAM" id="SSF52440">
    <property type="entry name" value="PreATP-grasp domain"/>
    <property type="match status" value="1"/>
</dbReference>
<organism evidence="17">
    <name type="scientific">Tepidanaerobacter syntrophicus</name>
    <dbReference type="NCBI Taxonomy" id="224999"/>
    <lineage>
        <taxon>Bacteria</taxon>
        <taxon>Bacillati</taxon>
        <taxon>Bacillota</taxon>
        <taxon>Clostridia</taxon>
        <taxon>Thermosediminibacterales</taxon>
        <taxon>Tepidanaerobacteraceae</taxon>
        <taxon>Tepidanaerobacter</taxon>
    </lineage>
</organism>
<dbReference type="Pfam" id="PF02844">
    <property type="entry name" value="GARS_N"/>
    <property type="match status" value="1"/>
</dbReference>
<evidence type="ECO:0000256" key="7">
    <source>
        <dbReference type="ARBA" id="ARBA00022741"/>
    </source>
</evidence>
<dbReference type="FunFam" id="3.30.1490.20:FF:000006">
    <property type="entry name" value="phosphoribosylamine--glycine ligase, chloroplastic-like"/>
    <property type="match status" value="1"/>
</dbReference>
<evidence type="ECO:0000256" key="4">
    <source>
        <dbReference type="ARBA" id="ARBA00013255"/>
    </source>
</evidence>
<keyword evidence="10" id="KW-0464">Manganese</keyword>
<comment type="pathway">
    <text evidence="3 14">Purine metabolism; IMP biosynthesis via de novo pathway; N(1)-(5-phospho-D-ribosyl)glycinamide from 5-phospho-alpha-D-ribose 1-diphosphate: step 2/2.</text>
</comment>
<dbReference type="InterPro" id="IPR011761">
    <property type="entry name" value="ATP-grasp"/>
</dbReference>
<dbReference type="GO" id="GO:0006189">
    <property type="term" value="P:'de novo' IMP biosynthetic process"/>
    <property type="evidence" value="ECO:0007669"/>
    <property type="project" value="UniProtKB-UniRule"/>
</dbReference>
<evidence type="ECO:0000256" key="10">
    <source>
        <dbReference type="ARBA" id="ARBA00023211"/>
    </source>
</evidence>
<dbReference type="Proteomes" id="UP000062160">
    <property type="component" value="Unassembled WGS sequence"/>
</dbReference>
<dbReference type="PANTHER" id="PTHR43472:SF1">
    <property type="entry name" value="PHOSPHORIBOSYLAMINE--GLYCINE LIGASE, CHLOROPLASTIC"/>
    <property type="match status" value="1"/>
</dbReference>
<evidence type="ECO:0000313" key="18">
    <source>
        <dbReference type="Proteomes" id="UP000062160"/>
    </source>
</evidence>
<dbReference type="SUPFAM" id="SSF56059">
    <property type="entry name" value="Glutathione synthetase ATP-binding domain-like"/>
    <property type="match status" value="1"/>
</dbReference>
<dbReference type="SMART" id="SM01210">
    <property type="entry name" value="GARS_C"/>
    <property type="match status" value="1"/>
</dbReference>
<comment type="catalytic activity">
    <reaction evidence="14">
        <text>5-phospho-beta-D-ribosylamine + glycine + ATP = N(1)-(5-phospho-beta-D-ribosyl)glycinamide + ADP + phosphate + H(+)</text>
        <dbReference type="Rhea" id="RHEA:17453"/>
        <dbReference type="ChEBI" id="CHEBI:15378"/>
        <dbReference type="ChEBI" id="CHEBI:30616"/>
        <dbReference type="ChEBI" id="CHEBI:43474"/>
        <dbReference type="ChEBI" id="CHEBI:57305"/>
        <dbReference type="ChEBI" id="CHEBI:58681"/>
        <dbReference type="ChEBI" id="CHEBI:143788"/>
        <dbReference type="ChEBI" id="CHEBI:456216"/>
        <dbReference type="EC" id="6.3.4.13"/>
    </reaction>
</comment>
<dbReference type="HAMAP" id="MF_00138">
    <property type="entry name" value="GARS"/>
    <property type="match status" value="1"/>
</dbReference>
<dbReference type="Gene3D" id="3.30.470.20">
    <property type="entry name" value="ATP-grasp fold, B domain"/>
    <property type="match status" value="1"/>
</dbReference>
<evidence type="ECO:0000256" key="13">
    <source>
        <dbReference type="ARBA" id="ARBA00042864"/>
    </source>
</evidence>
<comment type="similarity">
    <text evidence="11 14">Belongs to the GARS family.</text>
</comment>
<evidence type="ECO:0000256" key="3">
    <source>
        <dbReference type="ARBA" id="ARBA00005174"/>
    </source>
</evidence>
<comment type="cofactor">
    <cofactor evidence="2">
        <name>Mg(2+)</name>
        <dbReference type="ChEBI" id="CHEBI:18420"/>
    </cofactor>
</comment>
<dbReference type="InterPro" id="IPR037123">
    <property type="entry name" value="PRibGlycinamide_synth_C_sf"/>
</dbReference>
<sequence length="417" mass="44519">MKVLVVGGGGREHAIVWKLAKSPQIDEIYAAPGNPGIGRLATCVNIAAEDIPGLAEFAKKNNIDLTVVGPEAPLVAGIVDEFKNRGLTVFGPDKAAAQIEGSKIFSKNLMKKYNIPTADYKVFKDPNDAISYIDTAPMPIVVKADGLAAGKGVIIAPDRSTAKEAVKTMMIDKAFGKSGSCIVLEEYLEGPEVTVLAFCDGKRAVPMVSSRDHKRVFDNNKGPNTGGMGAVSPAPAYTPEIAKIVERDIIQRTIDAMASEGAPFQGVLYTGLMITKNGPKVLEYNCRFGDPEAQVVIPRLKTDLVEVMQAVIDGDLTNAKIEWKSEVAVCVVIASGGYPGHYETGKVISGLDDAEKNGSIVFHAGTAEKDRKIITAGGRVLGVTALGKDVDEARKLAYESVSKIRFEGMHYRKDIGL</sequence>
<dbReference type="InterPro" id="IPR020561">
    <property type="entry name" value="PRibGlycinamid_synth_ATP-grasp"/>
</dbReference>
<evidence type="ECO:0000313" key="17">
    <source>
        <dbReference type="EMBL" id="GAQ24179.1"/>
    </source>
</evidence>
<dbReference type="RefSeq" id="WP_059031290.1">
    <property type="nucleotide sequence ID" value="NZ_DF976999.1"/>
</dbReference>
<dbReference type="EMBL" id="DF976999">
    <property type="protein sequence ID" value="GAQ24179.1"/>
    <property type="molecule type" value="Genomic_DNA"/>
</dbReference>
<dbReference type="Gene3D" id="3.90.600.10">
    <property type="entry name" value="Phosphoribosylglycinamide synthetase, C-terminal domain"/>
    <property type="match status" value="1"/>
</dbReference>
<evidence type="ECO:0000256" key="15">
    <source>
        <dbReference type="PROSITE-ProRule" id="PRU00409"/>
    </source>
</evidence>
<evidence type="ECO:0000256" key="8">
    <source>
        <dbReference type="ARBA" id="ARBA00022755"/>
    </source>
</evidence>
<dbReference type="FunFam" id="3.30.470.20:FF:000018">
    <property type="entry name" value="Trifunctional purine biosynthetic protein adenosine-3"/>
    <property type="match status" value="1"/>
</dbReference>
<evidence type="ECO:0000256" key="9">
    <source>
        <dbReference type="ARBA" id="ARBA00022840"/>
    </source>
</evidence>
<evidence type="ECO:0000256" key="1">
    <source>
        <dbReference type="ARBA" id="ARBA00001936"/>
    </source>
</evidence>
<dbReference type="SUPFAM" id="SSF51246">
    <property type="entry name" value="Rudiment single hybrid motif"/>
    <property type="match status" value="1"/>
</dbReference>
<dbReference type="PROSITE" id="PS00184">
    <property type="entry name" value="GARS"/>
    <property type="match status" value="1"/>
</dbReference>
<dbReference type="PROSITE" id="PS50975">
    <property type="entry name" value="ATP_GRASP"/>
    <property type="match status" value="1"/>
</dbReference>
<dbReference type="InterPro" id="IPR020560">
    <property type="entry name" value="PRibGlycinamide_synth_C-dom"/>
</dbReference>
<dbReference type="GO" id="GO:0004637">
    <property type="term" value="F:phosphoribosylamine-glycine ligase activity"/>
    <property type="evidence" value="ECO:0007669"/>
    <property type="project" value="UniProtKB-UniRule"/>
</dbReference>
<dbReference type="EC" id="6.3.4.13" evidence="4 14"/>
<keyword evidence="7 15" id="KW-0547">Nucleotide-binding</keyword>
<evidence type="ECO:0000259" key="16">
    <source>
        <dbReference type="PROSITE" id="PS50975"/>
    </source>
</evidence>
<evidence type="ECO:0000256" key="11">
    <source>
        <dbReference type="ARBA" id="ARBA00038345"/>
    </source>
</evidence>
<dbReference type="PANTHER" id="PTHR43472">
    <property type="entry name" value="PHOSPHORIBOSYLAMINE--GLYCINE LIGASE"/>
    <property type="match status" value="1"/>
</dbReference>
<evidence type="ECO:0000256" key="14">
    <source>
        <dbReference type="HAMAP-Rule" id="MF_00138"/>
    </source>
</evidence>
<keyword evidence="6" id="KW-0479">Metal-binding</keyword>
<evidence type="ECO:0000256" key="12">
    <source>
        <dbReference type="ARBA" id="ARBA00042242"/>
    </source>
</evidence>
<dbReference type="GO" id="GO:0009113">
    <property type="term" value="P:purine nucleobase biosynthetic process"/>
    <property type="evidence" value="ECO:0007669"/>
    <property type="project" value="InterPro"/>
</dbReference>
<dbReference type="FunFam" id="3.90.600.10:FF:000001">
    <property type="entry name" value="Trifunctional purine biosynthetic protein adenosine-3"/>
    <property type="match status" value="1"/>
</dbReference>
<dbReference type="AlphaFoldDB" id="A0A0U9HIT3"/>
<dbReference type="Gene3D" id="3.30.1490.20">
    <property type="entry name" value="ATP-grasp fold, A domain"/>
    <property type="match status" value="1"/>
</dbReference>
<comment type="cofactor">
    <cofactor evidence="1">
        <name>Mn(2+)</name>
        <dbReference type="ChEBI" id="CHEBI:29035"/>
    </cofactor>
</comment>
<dbReference type="InterPro" id="IPR000115">
    <property type="entry name" value="PRibGlycinamide_synth"/>
</dbReference>
<dbReference type="Gene3D" id="3.40.50.20">
    <property type="match status" value="1"/>
</dbReference>
<keyword evidence="8 14" id="KW-0658">Purine biosynthesis</keyword>
<accession>A0A0U9HIT3</accession>
<name>A0A0U9HIT3_9FIRM</name>
<dbReference type="SMART" id="SM01209">
    <property type="entry name" value="GARS_A"/>
    <property type="match status" value="1"/>
</dbReference>
<gene>
    <name evidence="14" type="primary">purD</name>
    <name evidence="17" type="ORF">TSYNT_52</name>
</gene>
<proteinExistence type="inferred from homology"/>
<protein>
    <recommendedName>
        <fullName evidence="4 14">Phosphoribosylamine--glycine ligase</fullName>
        <ecNumber evidence="4 14">6.3.4.13</ecNumber>
    </recommendedName>
    <alternativeName>
        <fullName evidence="14">GARS</fullName>
    </alternativeName>
    <alternativeName>
        <fullName evidence="12 14">Glycinamide ribonucleotide synthetase</fullName>
    </alternativeName>
    <alternativeName>
        <fullName evidence="13 14">Phosphoribosylglycinamide synthetase</fullName>
    </alternativeName>
</protein>
<keyword evidence="5 14" id="KW-0436">Ligase</keyword>
<evidence type="ECO:0000256" key="5">
    <source>
        <dbReference type="ARBA" id="ARBA00022598"/>
    </source>
</evidence>
<dbReference type="GO" id="GO:0046872">
    <property type="term" value="F:metal ion binding"/>
    <property type="evidence" value="ECO:0007669"/>
    <property type="project" value="UniProtKB-KW"/>
</dbReference>
<dbReference type="STRING" id="224999.GCA_001485475_00158"/>
<dbReference type="InterPro" id="IPR020559">
    <property type="entry name" value="PRibGlycinamide_synth_CS"/>
</dbReference>
<dbReference type="UniPathway" id="UPA00074">
    <property type="reaction ID" value="UER00125"/>
</dbReference>
<dbReference type="Pfam" id="PF01071">
    <property type="entry name" value="GARS_A"/>
    <property type="match status" value="1"/>
</dbReference>
<dbReference type="InterPro" id="IPR020562">
    <property type="entry name" value="PRibGlycinamide_synth_N"/>
</dbReference>
<dbReference type="OrthoDB" id="9807240at2"/>
<keyword evidence="9 15" id="KW-0067">ATP-binding</keyword>
<keyword evidence="18" id="KW-1185">Reference proteome</keyword>
<dbReference type="InterPro" id="IPR011054">
    <property type="entry name" value="Rudment_hybrid_motif"/>
</dbReference>
<evidence type="ECO:0000256" key="2">
    <source>
        <dbReference type="ARBA" id="ARBA00001946"/>
    </source>
</evidence>
<reference evidence="17" key="1">
    <citation type="journal article" date="2016" name="Genome Announc.">
        <title>Draft Genome Sequence of the Syntrophic Lactate-Degrading Bacterium Tepidanaerobacter syntrophicus JLT.</title>
        <authorList>
            <person name="Matsuura N."/>
            <person name="Ohashi A."/>
            <person name="Tourlousse D.M."/>
            <person name="Sekiguchi Y."/>
        </authorList>
    </citation>
    <scope>NUCLEOTIDE SEQUENCE [LARGE SCALE GENOMIC DNA]</scope>
    <source>
        <strain evidence="17">JL</strain>
    </source>
</reference>
<dbReference type="InterPro" id="IPR016185">
    <property type="entry name" value="PreATP-grasp_dom_sf"/>
</dbReference>
<dbReference type="InterPro" id="IPR013815">
    <property type="entry name" value="ATP_grasp_subdomain_1"/>
</dbReference>
<evidence type="ECO:0000256" key="6">
    <source>
        <dbReference type="ARBA" id="ARBA00022723"/>
    </source>
</evidence>
<feature type="domain" description="ATP-grasp" evidence="16">
    <location>
        <begin position="107"/>
        <end position="313"/>
    </location>
</feature>
<dbReference type="NCBIfam" id="TIGR00877">
    <property type="entry name" value="purD"/>
    <property type="match status" value="1"/>
</dbReference>
<dbReference type="GO" id="GO:0005524">
    <property type="term" value="F:ATP binding"/>
    <property type="evidence" value="ECO:0007669"/>
    <property type="project" value="UniProtKB-UniRule"/>
</dbReference>
<dbReference type="FunFam" id="3.40.50.20:FF:000006">
    <property type="entry name" value="Phosphoribosylamine--glycine ligase, chloroplastic"/>
    <property type="match status" value="1"/>
</dbReference>